<dbReference type="AlphaFoldDB" id="A0A5J4TLS2"/>
<dbReference type="InterPro" id="IPR045864">
    <property type="entry name" value="aa-tRNA-synth_II/BPL/LPL"/>
</dbReference>
<protein>
    <submittedName>
        <fullName evidence="1">Uncharacterized protein</fullName>
    </submittedName>
</protein>
<evidence type="ECO:0000313" key="1">
    <source>
        <dbReference type="EMBL" id="KAA6358703.1"/>
    </source>
</evidence>
<proteinExistence type="predicted"/>
<dbReference type="Proteomes" id="UP000324800">
    <property type="component" value="Unassembled WGS sequence"/>
</dbReference>
<sequence length="72" mass="8351">MLSSKELKAILRPVFEADNEKYYPMMSGLKKLGYLRVQCPKCHHYYWRLNPERETCGDSGCEGKYHFVGSGC</sequence>
<reference evidence="1 2" key="1">
    <citation type="submission" date="2019-03" db="EMBL/GenBank/DDBJ databases">
        <title>Single cell metagenomics reveals metabolic interactions within the superorganism composed of flagellate Streblomastix strix and complex community of Bacteroidetes bacteria on its surface.</title>
        <authorList>
            <person name="Treitli S.C."/>
            <person name="Kolisko M."/>
            <person name="Husnik F."/>
            <person name="Keeling P."/>
            <person name="Hampl V."/>
        </authorList>
    </citation>
    <scope>NUCLEOTIDE SEQUENCE [LARGE SCALE GENOMIC DNA]</scope>
    <source>
        <strain evidence="1">ST1C</strain>
    </source>
</reference>
<dbReference type="EMBL" id="SNRW01029483">
    <property type="protein sequence ID" value="KAA6358703.1"/>
    <property type="molecule type" value="Genomic_DNA"/>
</dbReference>
<accession>A0A5J4TLS2</accession>
<organism evidence="1 2">
    <name type="scientific">Streblomastix strix</name>
    <dbReference type="NCBI Taxonomy" id="222440"/>
    <lineage>
        <taxon>Eukaryota</taxon>
        <taxon>Metamonada</taxon>
        <taxon>Preaxostyla</taxon>
        <taxon>Oxymonadida</taxon>
        <taxon>Streblomastigidae</taxon>
        <taxon>Streblomastix</taxon>
    </lineage>
</organism>
<dbReference type="Gene3D" id="3.30.930.10">
    <property type="entry name" value="Bira Bifunctional Protein, Domain 2"/>
    <property type="match status" value="1"/>
</dbReference>
<name>A0A5J4TLS2_9EUKA</name>
<gene>
    <name evidence="1" type="ORF">EZS28_045770</name>
</gene>
<evidence type="ECO:0000313" key="2">
    <source>
        <dbReference type="Proteomes" id="UP000324800"/>
    </source>
</evidence>
<feature type="non-terminal residue" evidence="1">
    <location>
        <position position="72"/>
    </location>
</feature>
<comment type="caution">
    <text evidence="1">The sequence shown here is derived from an EMBL/GenBank/DDBJ whole genome shotgun (WGS) entry which is preliminary data.</text>
</comment>